<protein>
    <submittedName>
        <fullName evidence="2">Uncharacterized protein</fullName>
    </submittedName>
</protein>
<gene>
    <name evidence="2" type="ORF">QJS04_geneDACA009518</name>
</gene>
<proteinExistence type="predicted"/>
<organism evidence="2 3">
    <name type="scientific">Acorus gramineus</name>
    <name type="common">Dwarf sweet flag</name>
    <dbReference type="NCBI Taxonomy" id="55184"/>
    <lineage>
        <taxon>Eukaryota</taxon>
        <taxon>Viridiplantae</taxon>
        <taxon>Streptophyta</taxon>
        <taxon>Embryophyta</taxon>
        <taxon>Tracheophyta</taxon>
        <taxon>Spermatophyta</taxon>
        <taxon>Magnoliopsida</taxon>
        <taxon>Liliopsida</taxon>
        <taxon>Acoraceae</taxon>
        <taxon>Acorus</taxon>
    </lineage>
</organism>
<comment type="caution">
    <text evidence="2">The sequence shown here is derived from an EMBL/GenBank/DDBJ whole genome shotgun (WGS) entry which is preliminary data.</text>
</comment>
<evidence type="ECO:0000313" key="3">
    <source>
        <dbReference type="Proteomes" id="UP001179952"/>
    </source>
</evidence>
<reference evidence="2" key="1">
    <citation type="journal article" date="2023" name="Nat. Commun.">
        <title>Diploid and tetraploid genomes of Acorus and the evolution of monocots.</title>
        <authorList>
            <person name="Ma L."/>
            <person name="Liu K.W."/>
            <person name="Li Z."/>
            <person name="Hsiao Y.Y."/>
            <person name="Qi Y."/>
            <person name="Fu T."/>
            <person name="Tang G.D."/>
            <person name="Zhang D."/>
            <person name="Sun W.H."/>
            <person name="Liu D.K."/>
            <person name="Li Y."/>
            <person name="Chen G.Z."/>
            <person name="Liu X.D."/>
            <person name="Liao X.Y."/>
            <person name="Jiang Y.T."/>
            <person name="Yu X."/>
            <person name="Hao Y."/>
            <person name="Huang J."/>
            <person name="Zhao X.W."/>
            <person name="Ke S."/>
            <person name="Chen Y.Y."/>
            <person name="Wu W.L."/>
            <person name="Hsu J.L."/>
            <person name="Lin Y.F."/>
            <person name="Huang M.D."/>
            <person name="Li C.Y."/>
            <person name="Huang L."/>
            <person name="Wang Z.W."/>
            <person name="Zhao X."/>
            <person name="Zhong W.Y."/>
            <person name="Peng D.H."/>
            <person name="Ahmad S."/>
            <person name="Lan S."/>
            <person name="Zhang J.S."/>
            <person name="Tsai W.C."/>
            <person name="Van de Peer Y."/>
            <person name="Liu Z.J."/>
        </authorList>
    </citation>
    <scope>NUCLEOTIDE SEQUENCE</scope>
    <source>
        <strain evidence="2">SCP</strain>
    </source>
</reference>
<dbReference type="Proteomes" id="UP001179952">
    <property type="component" value="Unassembled WGS sequence"/>
</dbReference>
<keyword evidence="1" id="KW-0812">Transmembrane</keyword>
<feature type="transmembrane region" description="Helical" evidence="1">
    <location>
        <begin position="39"/>
        <end position="62"/>
    </location>
</feature>
<evidence type="ECO:0000313" key="2">
    <source>
        <dbReference type="EMBL" id="KAK1263469.1"/>
    </source>
</evidence>
<dbReference type="EMBL" id="JAUJYN010000009">
    <property type="protein sequence ID" value="KAK1263469.1"/>
    <property type="molecule type" value="Genomic_DNA"/>
</dbReference>
<accession>A0AAV9AHA1</accession>
<name>A0AAV9AHA1_ACOGR</name>
<keyword evidence="3" id="KW-1185">Reference proteome</keyword>
<dbReference type="AlphaFoldDB" id="A0AAV9AHA1"/>
<evidence type="ECO:0000256" key="1">
    <source>
        <dbReference type="SAM" id="Phobius"/>
    </source>
</evidence>
<reference evidence="2" key="2">
    <citation type="submission" date="2023-06" db="EMBL/GenBank/DDBJ databases">
        <authorList>
            <person name="Ma L."/>
            <person name="Liu K.-W."/>
            <person name="Li Z."/>
            <person name="Hsiao Y.-Y."/>
            <person name="Qi Y."/>
            <person name="Fu T."/>
            <person name="Tang G."/>
            <person name="Zhang D."/>
            <person name="Sun W.-H."/>
            <person name="Liu D.-K."/>
            <person name="Li Y."/>
            <person name="Chen G.-Z."/>
            <person name="Liu X.-D."/>
            <person name="Liao X.-Y."/>
            <person name="Jiang Y.-T."/>
            <person name="Yu X."/>
            <person name="Hao Y."/>
            <person name="Huang J."/>
            <person name="Zhao X.-W."/>
            <person name="Ke S."/>
            <person name="Chen Y.-Y."/>
            <person name="Wu W.-L."/>
            <person name="Hsu J.-L."/>
            <person name="Lin Y.-F."/>
            <person name="Huang M.-D."/>
            <person name="Li C.-Y."/>
            <person name="Huang L."/>
            <person name="Wang Z.-W."/>
            <person name="Zhao X."/>
            <person name="Zhong W.-Y."/>
            <person name="Peng D.-H."/>
            <person name="Ahmad S."/>
            <person name="Lan S."/>
            <person name="Zhang J.-S."/>
            <person name="Tsai W.-C."/>
            <person name="Van De Peer Y."/>
            <person name="Liu Z.-J."/>
        </authorList>
    </citation>
    <scope>NUCLEOTIDE SEQUENCE</scope>
    <source>
        <strain evidence="2">SCP</strain>
        <tissue evidence="2">Leaves</tissue>
    </source>
</reference>
<sequence>MKTLQKLIPNLIVTDKQGIDGEAIEYHKQFQLQVQVTSLSYTVVHAFIFVSGFSMFCLKFVYSNPL</sequence>
<keyword evidence="1" id="KW-1133">Transmembrane helix</keyword>
<keyword evidence="1" id="KW-0472">Membrane</keyword>